<evidence type="ECO:0000313" key="2">
    <source>
        <dbReference type="EMBL" id="MQM07132.1"/>
    </source>
</evidence>
<proteinExistence type="predicted"/>
<comment type="caution">
    <text evidence="2">The sequence shown here is derived from an EMBL/GenBank/DDBJ whole genome shotgun (WGS) entry which is preliminary data.</text>
</comment>
<dbReference type="AlphaFoldDB" id="A0A843WAP0"/>
<accession>A0A843WAP0</accession>
<keyword evidence="3" id="KW-1185">Reference proteome</keyword>
<feature type="compositionally biased region" description="Gly residues" evidence="1">
    <location>
        <begin position="337"/>
        <end position="349"/>
    </location>
</feature>
<feature type="compositionally biased region" description="Acidic residues" evidence="1">
    <location>
        <begin position="399"/>
        <end position="413"/>
    </location>
</feature>
<gene>
    <name evidence="2" type="ORF">Taro_039970</name>
</gene>
<feature type="compositionally biased region" description="Basic and acidic residues" evidence="1">
    <location>
        <begin position="269"/>
        <end position="278"/>
    </location>
</feature>
<feature type="region of interest" description="Disordered" evidence="1">
    <location>
        <begin position="386"/>
        <end position="417"/>
    </location>
</feature>
<reference evidence="2" key="1">
    <citation type="submission" date="2017-07" db="EMBL/GenBank/DDBJ databases">
        <title>Taro Niue Genome Assembly and Annotation.</title>
        <authorList>
            <person name="Atibalentja N."/>
            <person name="Keating K."/>
            <person name="Fields C.J."/>
        </authorList>
    </citation>
    <scope>NUCLEOTIDE SEQUENCE</scope>
    <source>
        <strain evidence="2">Niue_2</strain>
        <tissue evidence="2">Leaf</tissue>
    </source>
</reference>
<feature type="compositionally biased region" description="Acidic residues" evidence="1">
    <location>
        <begin position="279"/>
        <end position="291"/>
    </location>
</feature>
<protein>
    <submittedName>
        <fullName evidence="2">Uncharacterized protein</fullName>
    </submittedName>
</protein>
<evidence type="ECO:0000313" key="3">
    <source>
        <dbReference type="Proteomes" id="UP000652761"/>
    </source>
</evidence>
<dbReference type="Proteomes" id="UP000652761">
    <property type="component" value="Unassembled WGS sequence"/>
</dbReference>
<name>A0A843WAP0_COLES</name>
<organism evidence="2 3">
    <name type="scientific">Colocasia esculenta</name>
    <name type="common">Wild taro</name>
    <name type="synonym">Arum esculentum</name>
    <dbReference type="NCBI Taxonomy" id="4460"/>
    <lineage>
        <taxon>Eukaryota</taxon>
        <taxon>Viridiplantae</taxon>
        <taxon>Streptophyta</taxon>
        <taxon>Embryophyta</taxon>
        <taxon>Tracheophyta</taxon>
        <taxon>Spermatophyta</taxon>
        <taxon>Magnoliopsida</taxon>
        <taxon>Liliopsida</taxon>
        <taxon>Araceae</taxon>
        <taxon>Aroideae</taxon>
        <taxon>Colocasieae</taxon>
        <taxon>Colocasia</taxon>
    </lineage>
</organism>
<sequence length="468" mass="48449">MLMVLAKGILGNVEAVVVLEILRAINKNRVRPGEVAIPGAQLEDLKPIQNGVVVLRLGARVRVESHPKILLFRAISNDHNIVPIHRAADCPAEGDHVRVLGSSLVVEVDGEDPLVDLGERVLDLAEVHPHQVDESWVDREQPGEVVGKVDAGVRPHGSRRAVDLLGGGVVRHLGVPDDDVGVLAIGNPGRSAEDVGGVVSPGPEEVHVVDGGDGVPAHVQPVHGLQRRGLVDRVRRGQANDGEDLGAEEVGRGDDLDAVHKGVGVGDASRRCEGKVEEAPLDADGELPDDVGSVEDPGGLGGAEVAKQGDVARIGSDGEAVEVEADELAAGRDGKGVGEGGPGDSGGHVGDLRDGGVLRGGGGCQVAVVLVELPAGGPAVEEDVVADDEGEVPGGGLAGEEEDGGGEEEGGGDGEEKLAPVGAWCHHGDPTQNPRMVSYPRCNTSAFFFSSFSLLQWNSNRRKELVEF</sequence>
<feature type="region of interest" description="Disordered" evidence="1">
    <location>
        <begin position="328"/>
        <end position="354"/>
    </location>
</feature>
<feature type="region of interest" description="Disordered" evidence="1">
    <location>
        <begin position="269"/>
        <end position="291"/>
    </location>
</feature>
<dbReference type="EMBL" id="NMUH01003803">
    <property type="protein sequence ID" value="MQM07132.1"/>
    <property type="molecule type" value="Genomic_DNA"/>
</dbReference>
<evidence type="ECO:0000256" key="1">
    <source>
        <dbReference type="SAM" id="MobiDB-lite"/>
    </source>
</evidence>